<evidence type="ECO:0000313" key="2">
    <source>
        <dbReference type="EMBL" id="KAJ7198112.1"/>
    </source>
</evidence>
<gene>
    <name evidence="2" type="ORF">GGX14DRAFT_402136</name>
</gene>
<reference evidence="2" key="1">
    <citation type="submission" date="2023-03" db="EMBL/GenBank/DDBJ databases">
        <title>Massive genome expansion in bonnet fungi (Mycena s.s.) driven by repeated elements and novel gene families across ecological guilds.</title>
        <authorList>
            <consortium name="Lawrence Berkeley National Laboratory"/>
            <person name="Harder C.B."/>
            <person name="Miyauchi S."/>
            <person name="Viragh M."/>
            <person name="Kuo A."/>
            <person name="Thoen E."/>
            <person name="Andreopoulos B."/>
            <person name="Lu D."/>
            <person name="Skrede I."/>
            <person name="Drula E."/>
            <person name="Henrissat B."/>
            <person name="Morin E."/>
            <person name="Kohler A."/>
            <person name="Barry K."/>
            <person name="LaButti K."/>
            <person name="Morin E."/>
            <person name="Salamov A."/>
            <person name="Lipzen A."/>
            <person name="Mereny Z."/>
            <person name="Hegedus B."/>
            <person name="Baldrian P."/>
            <person name="Stursova M."/>
            <person name="Weitz H."/>
            <person name="Taylor A."/>
            <person name="Grigoriev I.V."/>
            <person name="Nagy L.G."/>
            <person name="Martin F."/>
            <person name="Kauserud H."/>
        </authorList>
    </citation>
    <scope>NUCLEOTIDE SEQUENCE</scope>
    <source>
        <strain evidence="2">9144</strain>
    </source>
</reference>
<dbReference type="AlphaFoldDB" id="A0AAD6UZ94"/>
<dbReference type="Proteomes" id="UP001219525">
    <property type="component" value="Unassembled WGS sequence"/>
</dbReference>
<keyword evidence="3" id="KW-1185">Reference proteome</keyword>
<feature type="signal peptide" evidence="1">
    <location>
        <begin position="1"/>
        <end position="17"/>
    </location>
</feature>
<feature type="chain" id="PRO_5042041368" evidence="1">
    <location>
        <begin position="18"/>
        <end position="275"/>
    </location>
</feature>
<dbReference type="EMBL" id="JARJCW010000074">
    <property type="protein sequence ID" value="KAJ7198112.1"/>
    <property type="molecule type" value="Genomic_DNA"/>
</dbReference>
<accession>A0AAD6UZ94</accession>
<sequence length="275" mass="29488">MFSQLLLTSVLFRLAVADNLSLWLGPACTGADEGYTDPLPLGKCIEFNQAQSFILKKDDGNVYNLYGGGGCAEYVGQVSLGGTCQDIGDTATAIMNIGPQDGKRWIRGANAPGERAARASIDGSSVELSKRVEGDTYQCPNVPSGADYFFAVQLSSSATRAATFPDEDTHIRNDFDSAFHAAYQNASRPATVSSYTPLEGDIPDVQVTLTMQQGVIQDIQDQDIDSLMSSLNQFRGAQSSPLNFLISLYTGKVGHPDAGIIATWHWNGLRPPPPT</sequence>
<evidence type="ECO:0000256" key="1">
    <source>
        <dbReference type="SAM" id="SignalP"/>
    </source>
</evidence>
<comment type="caution">
    <text evidence="2">The sequence shown here is derived from an EMBL/GenBank/DDBJ whole genome shotgun (WGS) entry which is preliminary data.</text>
</comment>
<keyword evidence="1" id="KW-0732">Signal</keyword>
<name>A0AAD6UZ94_9AGAR</name>
<protein>
    <submittedName>
        <fullName evidence="2">Uncharacterized protein</fullName>
    </submittedName>
</protein>
<organism evidence="2 3">
    <name type="scientific">Mycena pura</name>
    <dbReference type="NCBI Taxonomy" id="153505"/>
    <lineage>
        <taxon>Eukaryota</taxon>
        <taxon>Fungi</taxon>
        <taxon>Dikarya</taxon>
        <taxon>Basidiomycota</taxon>
        <taxon>Agaricomycotina</taxon>
        <taxon>Agaricomycetes</taxon>
        <taxon>Agaricomycetidae</taxon>
        <taxon>Agaricales</taxon>
        <taxon>Marasmiineae</taxon>
        <taxon>Mycenaceae</taxon>
        <taxon>Mycena</taxon>
    </lineage>
</organism>
<proteinExistence type="predicted"/>
<evidence type="ECO:0000313" key="3">
    <source>
        <dbReference type="Proteomes" id="UP001219525"/>
    </source>
</evidence>